<dbReference type="Proteomes" id="UP000063387">
    <property type="component" value="Chromosome"/>
</dbReference>
<accession>A0A0X8HFT5</accession>
<reference evidence="1 2" key="1">
    <citation type="journal article" date="2016" name="Genome Announc.">
        <title>Draft Genome Sequence of 'Halomonas chromatireducens' Strain AGD 8-3, a Haloalkaliphilic Chromate- and Selenite-Reducing Gammaproteobacterium.</title>
        <authorList>
            <person name="Sharko F.S."/>
            <person name="Shapovalova A.A."/>
            <person name="Tsygankova S.V."/>
            <person name="Komova A.V."/>
            <person name="Boulygina E.S."/>
            <person name="Teslyuk A.B."/>
            <person name="Gotovtsev P.M."/>
            <person name="Namsaraev Z.B."/>
            <person name="Khijniak T.V."/>
            <person name="Nedoluzhko A.V."/>
            <person name="Vasilov R.G."/>
        </authorList>
    </citation>
    <scope>NUCLEOTIDE SEQUENCE [LARGE SCALE GENOMIC DNA]</scope>
    <source>
        <strain evidence="1 2">AGD 8-3</strain>
    </source>
</reference>
<protein>
    <submittedName>
        <fullName evidence="1">Uncharacterized protein</fullName>
    </submittedName>
</protein>
<evidence type="ECO:0000313" key="1">
    <source>
        <dbReference type="EMBL" id="AMD01843.1"/>
    </source>
</evidence>
<dbReference type="KEGG" id="hco:LOKO_02791"/>
<dbReference type="PATRIC" id="fig|507626.3.peg.2786"/>
<sequence length="80" mass="9287">MTTDDYERVIGELENLIVETRATLVRFEETGMDEQMPADYQRLHDIYTKAVNDQRAYTLAMLDLPAPIPETFQQQGRGHE</sequence>
<keyword evidence="2" id="KW-1185">Reference proteome</keyword>
<proteinExistence type="predicted"/>
<organism evidence="1 2">
    <name type="scientific">Halomonas chromatireducens</name>
    <dbReference type="NCBI Taxonomy" id="507626"/>
    <lineage>
        <taxon>Bacteria</taxon>
        <taxon>Pseudomonadati</taxon>
        <taxon>Pseudomonadota</taxon>
        <taxon>Gammaproteobacteria</taxon>
        <taxon>Oceanospirillales</taxon>
        <taxon>Halomonadaceae</taxon>
        <taxon>Halomonas</taxon>
    </lineage>
</organism>
<dbReference type="AlphaFoldDB" id="A0A0X8HFT5"/>
<name>A0A0X8HFT5_9GAMM</name>
<gene>
    <name evidence="1" type="ORF">LOKO_02791</name>
</gene>
<dbReference type="STRING" id="507626.LOKO_02791"/>
<dbReference type="OrthoDB" id="6183935at2"/>
<reference evidence="1 2" key="2">
    <citation type="submission" date="2016-02" db="EMBL/GenBank/DDBJ databases">
        <authorList>
            <person name="Wen L."/>
            <person name="He K."/>
            <person name="Yang H."/>
        </authorList>
    </citation>
    <scope>NUCLEOTIDE SEQUENCE [LARGE SCALE GENOMIC DNA]</scope>
    <source>
        <strain evidence="1 2">AGD 8-3</strain>
    </source>
</reference>
<dbReference type="RefSeq" id="WP_066450524.1">
    <property type="nucleotide sequence ID" value="NZ_CP014226.1"/>
</dbReference>
<dbReference type="EMBL" id="CP014226">
    <property type="protein sequence ID" value="AMD01843.1"/>
    <property type="molecule type" value="Genomic_DNA"/>
</dbReference>
<evidence type="ECO:0000313" key="2">
    <source>
        <dbReference type="Proteomes" id="UP000063387"/>
    </source>
</evidence>